<evidence type="ECO:0000256" key="8">
    <source>
        <dbReference type="ARBA" id="ARBA00022840"/>
    </source>
</evidence>
<keyword evidence="3" id="KW-0645">Protease</keyword>
<reference evidence="12" key="1">
    <citation type="submission" date="2016-10" db="EMBL/GenBank/DDBJ databases">
        <authorList>
            <person name="de Groot N.N."/>
        </authorList>
    </citation>
    <scope>NUCLEOTIDE SEQUENCE</scope>
</reference>
<dbReference type="InterPro" id="IPR003593">
    <property type="entry name" value="AAA+_ATPase"/>
</dbReference>
<feature type="domain" description="AAA+ ATPase" evidence="11">
    <location>
        <begin position="193"/>
        <end position="329"/>
    </location>
</feature>
<dbReference type="Gene3D" id="3.40.50.300">
    <property type="entry name" value="P-loop containing nucleotide triphosphate hydrolases"/>
    <property type="match status" value="1"/>
</dbReference>
<dbReference type="Gene3D" id="1.10.8.60">
    <property type="match status" value="1"/>
</dbReference>
<evidence type="ECO:0000259" key="11">
    <source>
        <dbReference type="SMART" id="SM00382"/>
    </source>
</evidence>
<dbReference type="InterPro" id="IPR000642">
    <property type="entry name" value="Peptidase_M41"/>
</dbReference>
<dbReference type="InterPro" id="IPR027417">
    <property type="entry name" value="P-loop_NTPase"/>
</dbReference>
<dbReference type="EC" id="3.4.24.-" evidence="12"/>
<keyword evidence="4" id="KW-0479">Metal-binding</keyword>
<dbReference type="GO" id="GO:0006508">
    <property type="term" value="P:proteolysis"/>
    <property type="evidence" value="ECO:0007669"/>
    <property type="project" value="UniProtKB-KW"/>
</dbReference>
<evidence type="ECO:0000256" key="4">
    <source>
        <dbReference type="ARBA" id="ARBA00022723"/>
    </source>
</evidence>
<keyword evidence="6 12" id="KW-0378">Hydrolase</keyword>
<dbReference type="Gene3D" id="1.20.58.760">
    <property type="entry name" value="Peptidase M41"/>
    <property type="match status" value="1"/>
</dbReference>
<evidence type="ECO:0000256" key="3">
    <source>
        <dbReference type="ARBA" id="ARBA00022670"/>
    </source>
</evidence>
<organism evidence="12">
    <name type="scientific">hydrothermal vent metagenome</name>
    <dbReference type="NCBI Taxonomy" id="652676"/>
    <lineage>
        <taxon>unclassified sequences</taxon>
        <taxon>metagenomes</taxon>
        <taxon>ecological metagenomes</taxon>
    </lineage>
</organism>
<dbReference type="InterPro" id="IPR041569">
    <property type="entry name" value="AAA_lid_3"/>
</dbReference>
<keyword evidence="10" id="KW-0472">Membrane</keyword>
<feature type="transmembrane region" description="Helical" evidence="10">
    <location>
        <begin position="103"/>
        <end position="124"/>
    </location>
</feature>
<dbReference type="EMBL" id="FPHI01000057">
    <property type="protein sequence ID" value="SFV70725.1"/>
    <property type="molecule type" value="Genomic_DNA"/>
</dbReference>
<dbReference type="GO" id="GO:0016887">
    <property type="term" value="F:ATP hydrolysis activity"/>
    <property type="evidence" value="ECO:0007669"/>
    <property type="project" value="InterPro"/>
</dbReference>
<gene>
    <name evidence="12" type="ORF">MNB_SV-3-450</name>
</gene>
<keyword evidence="7" id="KW-0862">Zinc</keyword>
<dbReference type="Pfam" id="PF00004">
    <property type="entry name" value="AAA"/>
    <property type="match status" value="1"/>
</dbReference>
<evidence type="ECO:0000256" key="1">
    <source>
        <dbReference type="ARBA" id="ARBA00001947"/>
    </source>
</evidence>
<dbReference type="GO" id="GO:0005886">
    <property type="term" value="C:plasma membrane"/>
    <property type="evidence" value="ECO:0007669"/>
    <property type="project" value="TreeGrafter"/>
</dbReference>
<dbReference type="PROSITE" id="PS00674">
    <property type="entry name" value="AAA"/>
    <property type="match status" value="1"/>
</dbReference>
<keyword evidence="12" id="KW-0131">Cell cycle</keyword>
<dbReference type="Pfam" id="PF01434">
    <property type="entry name" value="Peptidase_M41"/>
    <property type="match status" value="1"/>
</dbReference>
<dbReference type="InterPro" id="IPR003959">
    <property type="entry name" value="ATPase_AAA_core"/>
</dbReference>
<keyword evidence="5" id="KW-0547">Nucleotide-binding</keyword>
<evidence type="ECO:0000256" key="10">
    <source>
        <dbReference type="SAM" id="Phobius"/>
    </source>
</evidence>
<dbReference type="GO" id="GO:0005524">
    <property type="term" value="F:ATP binding"/>
    <property type="evidence" value="ECO:0007669"/>
    <property type="project" value="UniProtKB-KW"/>
</dbReference>
<dbReference type="AlphaFoldDB" id="A0A1W1CYC9"/>
<dbReference type="SMART" id="SM00382">
    <property type="entry name" value="AAA"/>
    <property type="match status" value="1"/>
</dbReference>
<dbReference type="GO" id="GO:0005737">
    <property type="term" value="C:cytoplasm"/>
    <property type="evidence" value="ECO:0007669"/>
    <property type="project" value="UniProtKB-ARBA"/>
</dbReference>
<dbReference type="GO" id="GO:0004222">
    <property type="term" value="F:metalloendopeptidase activity"/>
    <property type="evidence" value="ECO:0007669"/>
    <property type="project" value="InterPro"/>
</dbReference>
<comment type="similarity">
    <text evidence="2">In the C-terminal section; belongs to the peptidase M41 family.</text>
</comment>
<dbReference type="GO" id="GO:0046872">
    <property type="term" value="F:metal ion binding"/>
    <property type="evidence" value="ECO:0007669"/>
    <property type="project" value="UniProtKB-KW"/>
</dbReference>
<dbReference type="GO" id="GO:0004176">
    <property type="term" value="F:ATP-dependent peptidase activity"/>
    <property type="evidence" value="ECO:0007669"/>
    <property type="project" value="InterPro"/>
</dbReference>
<comment type="cofactor">
    <cofactor evidence="1">
        <name>Zn(2+)</name>
        <dbReference type="ChEBI" id="CHEBI:29105"/>
    </cofactor>
</comment>
<evidence type="ECO:0000313" key="12">
    <source>
        <dbReference type="EMBL" id="SFV70725.1"/>
    </source>
</evidence>
<keyword evidence="10" id="KW-1133">Transmembrane helix</keyword>
<dbReference type="GO" id="GO:0030163">
    <property type="term" value="P:protein catabolic process"/>
    <property type="evidence" value="ECO:0007669"/>
    <property type="project" value="TreeGrafter"/>
</dbReference>
<protein>
    <submittedName>
        <fullName evidence="12">Cell division protein FtsH</fullName>
        <ecNumber evidence="12">3.4.24.-</ecNumber>
    </submittedName>
</protein>
<dbReference type="InterPro" id="IPR037219">
    <property type="entry name" value="Peptidase_M41-like"/>
</dbReference>
<dbReference type="FunFam" id="3.40.50.300:FF:000352">
    <property type="entry name" value="ATP-dependent zinc metalloprotease FTSH 7, chloroplastic"/>
    <property type="match status" value="1"/>
</dbReference>
<dbReference type="InterPro" id="IPR003960">
    <property type="entry name" value="ATPase_AAA_CS"/>
</dbReference>
<feature type="transmembrane region" description="Helical" evidence="10">
    <location>
        <begin position="20"/>
        <end position="37"/>
    </location>
</feature>
<evidence type="ECO:0000256" key="6">
    <source>
        <dbReference type="ARBA" id="ARBA00022801"/>
    </source>
</evidence>
<dbReference type="SUPFAM" id="SSF52540">
    <property type="entry name" value="P-loop containing nucleoside triphosphate hydrolases"/>
    <property type="match status" value="1"/>
</dbReference>
<evidence type="ECO:0000256" key="2">
    <source>
        <dbReference type="ARBA" id="ARBA00010044"/>
    </source>
</evidence>
<evidence type="ECO:0000256" key="9">
    <source>
        <dbReference type="ARBA" id="ARBA00023049"/>
    </source>
</evidence>
<dbReference type="PANTHER" id="PTHR23076:SF97">
    <property type="entry name" value="ATP-DEPENDENT ZINC METALLOPROTEASE YME1L1"/>
    <property type="match status" value="1"/>
</dbReference>
<dbReference type="GO" id="GO:0051301">
    <property type="term" value="P:cell division"/>
    <property type="evidence" value="ECO:0007669"/>
    <property type="project" value="UniProtKB-KW"/>
</dbReference>
<sequence length="559" mass="63722">MSEIKPKFKGSMVNRKNLKIIIVLLIVLLGLFIFAWTRDTSTLVTHHQANRLYRENKIKKVIINGDYIYLKTAKNTYKIYKDAINKTAFFEKYPVEVISDKGYIYDIISLLVLLFTFGFFYRVIEQNRQQQLNYLHASNAKVEGQIETSPVRPIKSIVTFDDVAGIKDVKEELEEIIDFLKEPQKYRDLDIRLPKGVLLVGPPGVGKTLISKAVAGEANVPFFYQSGASFVHIYVGMGAKRVSELFQKAKQMAPSIIFIDEIDAVGKSRGEFRNDEREATLNQLLTEMDGFEGSSGVIVIGATNKMEMLDEALLRAGRFDRRIHISLPDFEDRVKTLELYLANKSHQVDIEHVARMTVGFNSAALDTLTNEATIYAMREHRRMIETSDFEAVKEKVLLGKRKILSFTEEEREIQALYQGAKAVIATWLDVEFEKIGIVNTRLLVQEHEILSKSQLLARIKVYLAGSIATRIHYNEQFTNAAGDIAQAKEIVGKVVYKYAMSENFTVTPQQEEELLRESVLEVKTLLQTLQGAINEVSDYLLSYENITIDTCRDILRKIF</sequence>
<keyword evidence="8" id="KW-0067">ATP-binding</keyword>
<keyword evidence="12" id="KW-0132">Cell division</keyword>
<dbReference type="Pfam" id="PF17862">
    <property type="entry name" value="AAA_lid_3"/>
    <property type="match status" value="1"/>
</dbReference>
<evidence type="ECO:0000256" key="5">
    <source>
        <dbReference type="ARBA" id="ARBA00022741"/>
    </source>
</evidence>
<proteinExistence type="inferred from homology"/>
<dbReference type="SUPFAM" id="SSF140990">
    <property type="entry name" value="FtsH protease domain-like"/>
    <property type="match status" value="1"/>
</dbReference>
<keyword evidence="10" id="KW-0812">Transmembrane</keyword>
<dbReference type="CDD" id="cd19501">
    <property type="entry name" value="RecA-like_FtsH"/>
    <property type="match status" value="1"/>
</dbReference>
<dbReference type="PANTHER" id="PTHR23076">
    <property type="entry name" value="METALLOPROTEASE M41 FTSH"/>
    <property type="match status" value="1"/>
</dbReference>
<name>A0A1W1CYC9_9ZZZZ</name>
<evidence type="ECO:0000256" key="7">
    <source>
        <dbReference type="ARBA" id="ARBA00022833"/>
    </source>
</evidence>
<keyword evidence="9" id="KW-0482">Metalloprotease</keyword>
<accession>A0A1W1CYC9</accession>